<dbReference type="OrthoDB" id="527673at2"/>
<dbReference type="PANTHER" id="PTHR37326:SF1">
    <property type="entry name" value="BLL3975 PROTEIN"/>
    <property type="match status" value="1"/>
</dbReference>
<keyword evidence="4" id="KW-0862">Zinc</keyword>
<keyword evidence="2" id="KW-0479">Metal-binding</keyword>
<dbReference type="EMBL" id="SACR01000003">
    <property type="protein sequence ID" value="RVU46404.1"/>
    <property type="molecule type" value="Genomic_DNA"/>
</dbReference>
<evidence type="ECO:0000256" key="4">
    <source>
        <dbReference type="ARBA" id="ARBA00022833"/>
    </source>
</evidence>
<dbReference type="RefSeq" id="WP_128228767.1">
    <property type="nucleotide sequence ID" value="NZ_SACR01000003.1"/>
</dbReference>
<evidence type="ECO:0000256" key="1">
    <source>
        <dbReference type="ARBA" id="ARBA00001947"/>
    </source>
</evidence>
<dbReference type="SUPFAM" id="SSF53187">
    <property type="entry name" value="Zn-dependent exopeptidases"/>
    <property type="match status" value="1"/>
</dbReference>
<keyword evidence="3" id="KW-0378">Hydrolase</keyword>
<dbReference type="AlphaFoldDB" id="A0A437RI14"/>
<dbReference type="GO" id="GO:0046872">
    <property type="term" value="F:metal ion binding"/>
    <property type="evidence" value="ECO:0007669"/>
    <property type="project" value="UniProtKB-KW"/>
</dbReference>
<gene>
    <name evidence="6" type="ORF">EOE66_11260</name>
</gene>
<feature type="domain" description="Succinylglutamate desuccinylase/Aspartoacylase catalytic" evidence="5">
    <location>
        <begin position="30"/>
        <end position="201"/>
    </location>
</feature>
<reference evidence="6 7" key="1">
    <citation type="submission" date="2019-01" db="EMBL/GenBank/DDBJ databases">
        <authorList>
            <person name="Chen W.-M."/>
        </authorList>
    </citation>
    <scope>NUCLEOTIDE SEQUENCE [LARGE SCALE GENOMIC DNA]</scope>
    <source>
        <strain evidence="6 7">KYPY4</strain>
    </source>
</reference>
<proteinExistence type="predicted"/>
<organism evidence="6 7">
    <name type="scientific">Rubrivivax rivuli</name>
    <dbReference type="NCBI Taxonomy" id="1862385"/>
    <lineage>
        <taxon>Bacteria</taxon>
        <taxon>Pseudomonadati</taxon>
        <taxon>Pseudomonadota</taxon>
        <taxon>Betaproteobacteria</taxon>
        <taxon>Burkholderiales</taxon>
        <taxon>Sphaerotilaceae</taxon>
        <taxon>Rubrivivax</taxon>
    </lineage>
</organism>
<dbReference type="Gene3D" id="3.40.630.10">
    <property type="entry name" value="Zn peptidases"/>
    <property type="match status" value="1"/>
</dbReference>
<dbReference type="CDD" id="cd06250">
    <property type="entry name" value="M14_PaAOTO_like"/>
    <property type="match status" value="1"/>
</dbReference>
<accession>A0A437RI14</accession>
<sequence>MTIRHHELLSPTPGTTQSLVSLHYGQPGRGPKVLVQASLHADETPGMLVAQHLRQRLDALQAEGRVRGEVVLLPAANPIGLHQWLHGQHHGRFELAGGENFNRGYTDLTDTVIAAVQGRLGSDATANLATVRAALREAVAALPVATTLDSLRRLLLGLACDADLVLDLHCDGEAALHLYTTPACWPALQPLAGYLGARAVLLAERSGGDPFDEACSMLWPALSERLGPVSPLPPQPSLAVTVELRGQNDVAHAVAADDAQAILHYLALREVLDLPAAPVPPLQCAATPLAGSMPIVAPHGGVVVFAREPGETVQAGDLMAELIDPITGHTTPLHAPTSGVFYARSNSRYTRAGGRLGKVAGAEALRHGRLLSP</sequence>
<evidence type="ECO:0000256" key="2">
    <source>
        <dbReference type="ARBA" id="ARBA00022723"/>
    </source>
</evidence>
<evidence type="ECO:0000313" key="6">
    <source>
        <dbReference type="EMBL" id="RVU46404.1"/>
    </source>
</evidence>
<dbReference type="InterPro" id="IPR053138">
    <property type="entry name" value="N-alpha-Ac-DABA_deacetylase"/>
</dbReference>
<dbReference type="PANTHER" id="PTHR37326">
    <property type="entry name" value="BLL3975 PROTEIN"/>
    <property type="match status" value="1"/>
</dbReference>
<evidence type="ECO:0000313" key="7">
    <source>
        <dbReference type="Proteomes" id="UP000285575"/>
    </source>
</evidence>
<keyword evidence="7" id="KW-1185">Reference proteome</keyword>
<dbReference type="GO" id="GO:0016788">
    <property type="term" value="F:hydrolase activity, acting on ester bonds"/>
    <property type="evidence" value="ECO:0007669"/>
    <property type="project" value="InterPro"/>
</dbReference>
<dbReference type="InterPro" id="IPR055438">
    <property type="entry name" value="AstE_AspA_cat"/>
</dbReference>
<name>A0A437RI14_9BURK</name>
<dbReference type="Pfam" id="PF24827">
    <property type="entry name" value="AstE_AspA_cat"/>
    <property type="match status" value="1"/>
</dbReference>
<evidence type="ECO:0000256" key="3">
    <source>
        <dbReference type="ARBA" id="ARBA00022801"/>
    </source>
</evidence>
<evidence type="ECO:0000259" key="5">
    <source>
        <dbReference type="Pfam" id="PF24827"/>
    </source>
</evidence>
<protein>
    <submittedName>
        <fullName evidence="6">Succinylglutamate desuccinylase/aspartoacylase family protein</fullName>
    </submittedName>
</protein>
<dbReference type="Proteomes" id="UP000285575">
    <property type="component" value="Unassembled WGS sequence"/>
</dbReference>
<comment type="cofactor">
    <cofactor evidence="1">
        <name>Zn(2+)</name>
        <dbReference type="ChEBI" id="CHEBI:29105"/>
    </cofactor>
</comment>
<comment type="caution">
    <text evidence="6">The sequence shown here is derived from an EMBL/GenBank/DDBJ whole genome shotgun (WGS) entry which is preliminary data.</text>
</comment>